<dbReference type="Pfam" id="PF16077">
    <property type="entry name" value="Spaetzle"/>
    <property type="match status" value="1"/>
</dbReference>
<dbReference type="GO" id="GO:0045087">
    <property type="term" value="P:innate immune response"/>
    <property type="evidence" value="ECO:0007669"/>
    <property type="project" value="TreeGrafter"/>
</dbReference>
<organism evidence="5">
    <name type="scientific">Medioppia subpectinata</name>
    <dbReference type="NCBI Taxonomy" id="1979941"/>
    <lineage>
        <taxon>Eukaryota</taxon>
        <taxon>Metazoa</taxon>
        <taxon>Ecdysozoa</taxon>
        <taxon>Arthropoda</taxon>
        <taxon>Chelicerata</taxon>
        <taxon>Arachnida</taxon>
        <taxon>Acari</taxon>
        <taxon>Acariformes</taxon>
        <taxon>Sarcoptiformes</taxon>
        <taxon>Oribatida</taxon>
        <taxon>Brachypylina</taxon>
        <taxon>Oppioidea</taxon>
        <taxon>Oppiidae</taxon>
        <taxon>Medioppia</taxon>
    </lineage>
</organism>
<accession>A0A7R9PVE9</accession>
<evidence type="ECO:0000313" key="5">
    <source>
        <dbReference type="EMBL" id="CAD7622179.1"/>
    </source>
</evidence>
<dbReference type="GO" id="GO:0008083">
    <property type="term" value="F:growth factor activity"/>
    <property type="evidence" value="ECO:0007669"/>
    <property type="project" value="TreeGrafter"/>
</dbReference>
<evidence type="ECO:0000256" key="3">
    <source>
        <dbReference type="ARBA" id="ARBA00023180"/>
    </source>
</evidence>
<dbReference type="EMBL" id="OC855535">
    <property type="protein sequence ID" value="CAD7622179.1"/>
    <property type="molecule type" value="Genomic_DNA"/>
</dbReference>
<name>A0A7R9PVE9_9ACAR</name>
<gene>
    <name evidence="5" type="ORF">OSB1V03_LOCUS2646</name>
</gene>
<dbReference type="InterPro" id="IPR052444">
    <property type="entry name" value="Spz/Toll_ligand-like"/>
</dbReference>
<dbReference type="GO" id="GO:0005615">
    <property type="term" value="C:extracellular space"/>
    <property type="evidence" value="ECO:0007669"/>
    <property type="project" value="UniProtKB-ARBA"/>
</dbReference>
<dbReference type="GO" id="GO:0021556">
    <property type="term" value="P:central nervous system formation"/>
    <property type="evidence" value="ECO:0007669"/>
    <property type="project" value="TreeGrafter"/>
</dbReference>
<dbReference type="PANTHER" id="PTHR23199:SF13">
    <property type="entry name" value="PROTEIN SPAETZLE 3"/>
    <property type="match status" value="1"/>
</dbReference>
<dbReference type="Gene3D" id="2.10.90.10">
    <property type="entry name" value="Cystine-knot cytokines"/>
    <property type="match status" value="1"/>
</dbReference>
<dbReference type="InterPro" id="IPR029034">
    <property type="entry name" value="Cystine-knot_cytokine"/>
</dbReference>
<dbReference type="InterPro" id="IPR032104">
    <property type="entry name" value="Spaetzle"/>
</dbReference>
<dbReference type="GO" id="GO:0005121">
    <property type="term" value="F:Toll binding"/>
    <property type="evidence" value="ECO:0007669"/>
    <property type="project" value="TreeGrafter"/>
</dbReference>
<evidence type="ECO:0000259" key="4">
    <source>
        <dbReference type="Pfam" id="PF16077"/>
    </source>
</evidence>
<dbReference type="SUPFAM" id="SSF57501">
    <property type="entry name" value="Cystine-knot cytokines"/>
    <property type="match status" value="1"/>
</dbReference>
<keyword evidence="2" id="KW-1015">Disulfide bond</keyword>
<dbReference type="Proteomes" id="UP000759131">
    <property type="component" value="Unassembled WGS sequence"/>
</dbReference>
<dbReference type="OrthoDB" id="6359065at2759"/>
<reference evidence="5" key="1">
    <citation type="submission" date="2020-11" db="EMBL/GenBank/DDBJ databases">
        <authorList>
            <person name="Tran Van P."/>
        </authorList>
    </citation>
    <scope>NUCLEOTIDE SEQUENCE</scope>
</reference>
<protein>
    <recommendedName>
        <fullName evidence="4">Spaetzle domain-containing protein</fullName>
    </recommendedName>
</protein>
<sequence>MQTKHRLIGIANIIKLSVGIGIASIDSESQKKLTERAKVLLPDLDSKGRPTCLSSPDDTFCEAVQNYPNATIKQEIDFSPLQFLEIFGTKDIDGRKSYIDDDLTEERVCRRIPKVIYPQMAKNEANQWIYVVNEVEYTQAVVAEICEKEGKSCAYLDNNLPPGMYSRCRQKYSYKRLLALHPTEKRTYSDKFKFPSCCACYVKSNDILGRTLRTGRKKT</sequence>
<evidence type="ECO:0000313" key="6">
    <source>
        <dbReference type="Proteomes" id="UP000759131"/>
    </source>
</evidence>
<dbReference type="EMBL" id="CAJPIZ010000960">
    <property type="protein sequence ID" value="CAG2102609.1"/>
    <property type="molecule type" value="Genomic_DNA"/>
</dbReference>
<keyword evidence="3" id="KW-0325">Glycoprotein</keyword>
<feature type="domain" description="Spaetzle" evidence="4">
    <location>
        <begin position="107"/>
        <end position="202"/>
    </location>
</feature>
<dbReference type="PANTHER" id="PTHR23199">
    <property type="entry name" value="NEUROTROPHIN 1-RELATED"/>
    <property type="match status" value="1"/>
</dbReference>
<evidence type="ECO:0000256" key="1">
    <source>
        <dbReference type="ARBA" id="ARBA00022729"/>
    </source>
</evidence>
<dbReference type="AlphaFoldDB" id="A0A7R9PVE9"/>
<evidence type="ECO:0000256" key="2">
    <source>
        <dbReference type="ARBA" id="ARBA00023157"/>
    </source>
</evidence>
<keyword evidence="1" id="KW-0732">Signal</keyword>
<proteinExistence type="predicted"/>
<keyword evidence="6" id="KW-1185">Reference proteome</keyword>